<reference evidence="3" key="1">
    <citation type="submission" date="2019-04" db="EMBL/GenBank/DDBJ databases">
        <title>Friends and foes A comparative genomics studyof 23 Aspergillus species from section Flavi.</title>
        <authorList>
            <consortium name="DOE Joint Genome Institute"/>
            <person name="Kjaerbolling I."/>
            <person name="Vesth T."/>
            <person name="Frisvad J.C."/>
            <person name="Nybo J.L."/>
            <person name="Theobald S."/>
            <person name="Kildgaard S."/>
            <person name="Isbrandt T."/>
            <person name="Kuo A."/>
            <person name="Sato A."/>
            <person name="Lyhne E.K."/>
            <person name="Kogle M.E."/>
            <person name="Wiebenga A."/>
            <person name="Kun R.S."/>
            <person name="Lubbers R.J."/>
            <person name="Makela M.R."/>
            <person name="Barry K."/>
            <person name="Chovatia M."/>
            <person name="Clum A."/>
            <person name="Daum C."/>
            <person name="Haridas S."/>
            <person name="He G."/>
            <person name="LaButti K."/>
            <person name="Lipzen A."/>
            <person name="Mondo S."/>
            <person name="Riley R."/>
            <person name="Salamov A."/>
            <person name="Simmons B.A."/>
            <person name="Magnuson J.K."/>
            <person name="Henrissat B."/>
            <person name="Mortensen U.H."/>
            <person name="Larsen T.O."/>
            <person name="Devries R.P."/>
            <person name="Grigoriev I.V."/>
            <person name="Machida M."/>
            <person name="Baker S.E."/>
            <person name="Andersen M.R."/>
        </authorList>
    </citation>
    <scope>NUCLEOTIDE SEQUENCE [LARGE SCALE GENOMIC DNA]</scope>
    <source>
        <strain evidence="3">CBS 130015</strain>
    </source>
</reference>
<name>A0A5N6W9N1_9EURO</name>
<dbReference type="AlphaFoldDB" id="A0A5N6W9N1"/>
<organism evidence="2 3">
    <name type="scientific">Aspergillus transmontanensis</name>
    <dbReference type="NCBI Taxonomy" id="1034304"/>
    <lineage>
        <taxon>Eukaryota</taxon>
        <taxon>Fungi</taxon>
        <taxon>Dikarya</taxon>
        <taxon>Ascomycota</taxon>
        <taxon>Pezizomycotina</taxon>
        <taxon>Eurotiomycetes</taxon>
        <taxon>Eurotiomycetidae</taxon>
        <taxon>Eurotiales</taxon>
        <taxon>Aspergillaceae</taxon>
        <taxon>Aspergillus</taxon>
        <taxon>Aspergillus subgen. Circumdati</taxon>
    </lineage>
</organism>
<feature type="compositionally biased region" description="Acidic residues" evidence="1">
    <location>
        <begin position="1"/>
        <end position="10"/>
    </location>
</feature>
<evidence type="ECO:0000313" key="2">
    <source>
        <dbReference type="EMBL" id="KAE8317248.1"/>
    </source>
</evidence>
<dbReference type="Proteomes" id="UP000325433">
    <property type="component" value="Unassembled WGS sequence"/>
</dbReference>
<gene>
    <name evidence="2" type="ORF">BDV41DRAFT_37475</name>
</gene>
<keyword evidence="3" id="KW-1185">Reference proteome</keyword>
<feature type="compositionally biased region" description="Polar residues" evidence="1">
    <location>
        <begin position="16"/>
        <end position="29"/>
    </location>
</feature>
<dbReference type="EMBL" id="ML738302">
    <property type="protein sequence ID" value="KAE8317248.1"/>
    <property type="molecule type" value="Genomic_DNA"/>
</dbReference>
<evidence type="ECO:0000256" key="1">
    <source>
        <dbReference type="SAM" id="MobiDB-lite"/>
    </source>
</evidence>
<feature type="region of interest" description="Disordered" evidence="1">
    <location>
        <begin position="1"/>
        <end position="29"/>
    </location>
</feature>
<evidence type="ECO:0000313" key="3">
    <source>
        <dbReference type="Proteomes" id="UP000325433"/>
    </source>
</evidence>
<proteinExistence type="predicted"/>
<protein>
    <submittedName>
        <fullName evidence="2">Uncharacterized protein</fullName>
    </submittedName>
</protein>
<accession>A0A5N6W9N1</accession>
<sequence length="150" mass="17596">MKQASEELEMDDPRRGSSQRFSHAPRTSSKMASKHRLAILTTFHNYHHFCYLVSQFISIKQTGCKEGIFFYEREKENYPWKTAATRDRVARERELVKYWSSLYRESVKAVISLASRIEMLYKRHPFLRAPGGCLLFSIYHCSQGACHRSP</sequence>